<comment type="similarity">
    <text evidence="2 12">Belongs to the FPP/GGPP synthase family.</text>
</comment>
<keyword evidence="14" id="KW-1185">Reference proteome</keyword>
<dbReference type="Pfam" id="PF00348">
    <property type="entry name" value="polyprenyl_synt"/>
    <property type="match status" value="1"/>
</dbReference>
<dbReference type="Gene3D" id="1.10.600.10">
    <property type="entry name" value="Farnesyl Diphosphate Synthase"/>
    <property type="match status" value="1"/>
</dbReference>
<name>Q1YRM3_9GAMM</name>
<dbReference type="STRING" id="314287.GB2207_05317"/>
<dbReference type="GO" id="GO:0046872">
    <property type="term" value="F:metal ion binding"/>
    <property type="evidence" value="ECO:0007669"/>
    <property type="project" value="UniProtKB-KW"/>
</dbReference>
<dbReference type="InterPro" id="IPR000092">
    <property type="entry name" value="Polyprenyl_synt"/>
</dbReference>
<dbReference type="InterPro" id="IPR033749">
    <property type="entry name" value="Polyprenyl_synt_CS"/>
</dbReference>
<evidence type="ECO:0000256" key="10">
    <source>
        <dbReference type="ARBA" id="ARBA00079637"/>
    </source>
</evidence>
<dbReference type="PROSITE" id="PS00723">
    <property type="entry name" value="POLYPRENYL_SYNTHASE_1"/>
    <property type="match status" value="1"/>
</dbReference>
<comment type="cofactor">
    <cofactor evidence="1">
        <name>Mg(2+)</name>
        <dbReference type="ChEBI" id="CHEBI:18420"/>
    </cofactor>
</comment>
<evidence type="ECO:0000256" key="8">
    <source>
        <dbReference type="ARBA" id="ARBA00066511"/>
    </source>
</evidence>
<comment type="function">
    <text evidence="7">Supplies octaprenyl diphosphate, the precursor for the side chain of the isoprenoid quinones ubiquinone and menaquinone.</text>
</comment>
<evidence type="ECO:0000256" key="7">
    <source>
        <dbReference type="ARBA" id="ARBA00055029"/>
    </source>
</evidence>
<comment type="caution">
    <text evidence="13">The sequence shown here is derived from an EMBL/GenBank/DDBJ whole genome shotgun (WGS) entry which is preliminary data.</text>
</comment>
<dbReference type="Proteomes" id="UP000005555">
    <property type="component" value="Unassembled WGS sequence"/>
</dbReference>
<evidence type="ECO:0000313" key="13">
    <source>
        <dbReference type="EMBL" id="EAS47022.1"/>
    </source>
</evidence>
<dbReference type="PANTHER" id="PTHR12001">
    <property type="entry name" value="GERANYLGERANYL PYROPHOSPHATE SYNTHASE"/>
    <property type="match status" value="1"/>
</dbReference>
<dbReference type="EMBL" id="AAPI01000004">
    <property type="protein sequence ID" value="EAS47022.1"/>
    <property type="molecule type" value="Genomic_DNA"/>
</dbReference>
<evidence type="ECO:0000256" key="3">
    <source>
        <dbReference type="ARBA" id="ARBA00022679"/>
    </source>
</evidence>
<dbReference type="PANTHER" id="PTHR12001:SF69">
    <property type="entry name" value="ALL TRANS-POLYPRENYL-DIPHOSPHATE SYNTHASE PDSS1"/>
    <property type="match status" value="1"/>
</dbReference>
<sequence>MLSFHKAVESDFSAVNELIIANLQSNVGLVENIGHYIVGSGGKRLRPVVVLLSALASGYQGKQHLTMAAVIEFIHTATLLHDDVVDVSALRRGRETANNQWGNAPSVLVGDFIYSRAFQMLVDVGDMPIMGVIADATNLISEGEVQQMGNAGNSAIDEATYYEVIYRKTAKLFEAAARIGAMLAAEEADLFVGDSAILDARTDAMAAYGKHLGLAFQIADDVMDYQGDSQSIGKNVGDDLAEGKMTLPLIHARDHLDDQKKQLICSAIESKSAEHFEKILAAVRQSSSLEYSVTQAQEQAELAKQSLAQMPESDFKEVLSDLADFAVSRIV</sequence>
<reference evidence="13 14" key="1">
    <citation type="submission" date="2006-03" db="EMBL/GenBank/DDBJ databases">
        <authorList>
            <person name="Giovannoni S.J."/>
            <person name="Cho J.-C."/>
            <person name="Ferriera S."/>
            <person name="Johnson J."/>
            <person name="Kravitz S."/>
            <person name="Halpern A."/>
            <person name="Remington K."/>
            <person name="Beeson K."/>
            <person name="Tran B."/>
            <person name="Rogers Y.-H."/>
            <person name="Friedman R."/>
            <person name="Venter J.C."/>
        </authorList>
    </citation>
    <scope>NUCLEOTIDE SEQUENCE [LARGE SCALE GENOMIC DNA]</scope>
    <source>
        <strain evidence="13 14">HTCC2207</strain>
    </source>
</reference>
<evidence type="ECO:0000256" key="6">
    <source>
        <dbReference type="ARBA" id="ARBA00051506"/>
    </source>
</evidence>
<keyword evidence="5" id="KW-0460">Magnesium</keyword>
<comment type="catalytic activity">
    <reaction evidence="6">
        <text>5 isopentenyl diphosphate + (2E,6E)-farnesyl diphosphate = all-trans-octaprenyl diphosphate + 5 diphosphate</text>
        <dbReference type="Rhea" id="RHEA:27798"/>
        <dbReference type="ChEBI" id="CHEBI:33019"/>
        <dbReference type="ChEBI" id="CHEBI:57711"/>
        <dbReference type="ChEBI" id="CHEBI:128769"/>
        <dbReference type="ChEBI" id="CHEBI:175763"/>
        <dbReference type="EC" id="2.5.1.90"/>
    </reaction>
</comment>
<organism evidence="13 14">
    <name type="scientific">gamma proteobacterium HTCC2207</name>
    <dbReference type="NCBI Taxonomy" id="314287"/>
    <lineage>
        <taxon>Bacteria</taxon>
        <taxon>Pseudomonadati</taxon>
        <taxon>Pseudomonadota</taxon>
        <taxon>Gammaproteobacteria</taxon>
        <taxon>Cellvibrionales</taxon>
        <taxon>Porticoccaceae</taxon>
        <taxon>SAR92 clade</taxon>
    </lineage>
</organism>
<evidence type="ECO:0000256" key="5">
    <source>
        <dbReference type="ARBA" id="ARBA00022842"/>
    </source>
</evidence>
<keyword evidence="3 12" id="KW-0808">Transferase</keyword>
<evidence type="ECO:0000256" key="11">
    <source>
        <dbReference type="ARBA" id="ARBA00083124"/>
    </source>
</evidence>
<dbReference type="GO" id="GO:0106350">
    <property type="term" value="F:all-trans-octaprenyl-diphosphate synthase activity"/>
    <property type="evidence" value="ECO:0007669"/>
    <property type="project" value="UniProtKB-EC"/>
</dbReference>
<dbReference type="SFLD" id="SFLDS00005">
    <property type="entry name" value="Isoprenoid_Synthase_Type_I"/>
    <property type="match status" value="1"/>
</dbReference>
<dbReference type="CDD" id="cd00685">
    <property type="entry name" value="Trans_IPPS_HT"/>
    <property type="match status" value="1"/>
</dbReference>
<dbReference type="OrthoDB" id="9805316at2"/>
<dbReference type="InterPro" id="IPR008949">
    <property type="entry name" value="Isoprenoid_synthase_dom_sf"/>
</dbReference>
<dbReference type="PROSITE" id="PS00444">
    <property type="entry name" value="POLYPRENYL_SYNTHASE_2"/>
    <property type="match status" value="1"/>
</dbReference>
<dbReference type="eggNOG" id="COG0142">
    <property type="taxonomic scope" value="Bacteria"/>
</dbReference>
<dbReference type="AlphaFoldDB" id="Q1YRM3"/>
<gene>
    <name evidence="13" type="ORF">GB2207_05317</name>
</gene>
<dbReference type="HOGENOM" id="CLU_014015_2_0_6"/>
<proteinExistence type="inferred from homology"/>
<dbReference type="GO" id="GO:0008299">
    <property type="term" value="P:isoprenoid biosynthetic process"/>
    <property type="evidence" value="ECO:0007669"/>
    <property type="project" value="InterPro"/>
</dbReference>
<evidence type="ECO:0000256" key="9">
    <source>
        <dbReference type="ARBA" id="ARBA00072473"/>
    </source>
</evidence>
<dbReference type="FunFam" id="1.10.600.10:FF:000002">
    <property type="entry name" value="Octaprenyl diphosphate synthase"/>
    <property type="match status" value="1"/>
</dbReference>
<evidence type="ECO:0000313" key="14">
    <source>
        <dbReference type="Proteomes" id="UP000005555"/>
    </source>
</evidence>
<accession>Q1YRM3</accession>
<protein>
    <recommendedName>
        <fullName evidence="9">Octaprenyl diphosphate synthase</fullName>
        <ecNumber evidence="8">2.5.1.90</ecNumber>
    </recommendedName>
    <alternativeName>
        <fullName evidence="11">All-trans-octaprenyl-diphosphate synthase</fullName>
    </alternativeName>
    <alternativeName>
        <fullName evidence="10">Octaprenyl pyrophosphate synthase</fullName>
    </alternativeName>
</protein>
<evidence type="ECO:0000256" key="1">
    <source>
        <dbReference type="ARBA" id="ARBA00001946"/>
    </source>
</evidence>
<keyword evidence="4" id="KW-0479">Metal-binding</keyword>
<evidence type="ECO:0000256" key="12">
    <source>
        <dbReference type="RuleBase" id="RU004466"/>
    </source>
</evidence>
<dbReference type="EC" id="2.5.1.90" evidence="8"/>
<evidence type="ECO:0000256" key="2">
    <source>
        <dbReference type="ARBA" id="ARBA00006706"/>
    </source>
</evidence>
<evidence type="ECO:0000256" key="4">
    <source>
        <dbReference type="ARBA" id="ARBA00022723"/>
    </source>
</evidence>
<dbReference type="SUPFAM" id="SSF48576">
    <property type="entry name" value="Terpenoid synthases"/>
    <property type="match status" value="1"/>
</dbReference>